<accession>A0A9W7TY62</accession>
<comment type="caution">
    <text evidence="1">The sequence shown here is derived from an EMBL/GenBank/DDBJ whole genome shotgun (WGS) entry which is preliminary data.</text>
</comment>
<keyword evidence="2" id="KW-1185">Reference proteome</keyword>
<gene>
    <name evidence="1" type="ORF">DS843_12265</name>
</gene>
<dbReference type="RefSeq" id="WP_149469188.1">
    <property type="nucleotide sequence ID" value="NZ_QOKW01000008.1"/>
</dbReference>
<evidence type="ECO:0000313" key="1">
    <source>
        <dbReference type="EMBL" id="KAA0680615.1"/>
    </source>
</evidence>
<dbReference type="OrthoDB" id="7584044at2"/>
<organism evidence="1 2">
    <name type="scientific">Roseomonas genomospecies 6</name>
    <dbReference type="NCBI Taxonomy" id="214106"/>
    <lineage>
        <taxon>Bacteria</taxon>
        <taxon>Pseudomonadati</taxon>
        <taxon>Pseudomonadota</taxon>
        <taxon>Alphaproteobacteria</taxon>
        <taxon>Acetobacterales</taxon>
        <taxon>Roseomonadaceae</taxon>
        <taxon>Roseomonas</taxon>
    </lineage>
</organism>
<dbReference type="Proteomes" id="UP000480854">
    <property type="component" value="Unassembled WGS sequence"/>
</dbReference>
<dbReference type="Gene3D" id="3.40.47.10">
    <property type="match status" value="1"/>
</dbReference>
<dbReference type="InterPro" id="IPR016039">
    <property type="entry name" value="Thiolase-like"/>
</dbReference>
<dbReference type="EMBL" id="QOKW01000008">
    <property type="protein sequence ID" value="KAA0680615.1"/>
    <property type="molecule type" value="Genomic_DNA"/>
</dbReference>
<sequence length="298" mass="31672">MSHPSETGIRIIAATGRRFACDRPEHLLKHGDHTPLSRGIHDAVEQLFAEAGAVMPEDGSTIGVVGTSRFGELSTLDGVTRKHRNGGLYGIDPVVFSKANQFYPLFAIGRSFRCLGPASSLFTSGSGSAEVLYFAVQLLRRGDATHVLALDYDEDAPTGAVPVTGHVRALLLGHGNGRAEGRPVGPAITACRLGPHLTVNGPRAAALTAFLDRQAVQGGHQVLLAGTRDADTAKRMEAGFAVERLDAGRDTLAQVIDRLTGWTDRIAGETCLHVVPPGRGNILSVCCRFDEPQREGRA</sequence>
<dbReference type="AlphaFoldDB" id="A0A9W7TY62"/>
<evidence type="ECO:0000313" key="2">
    <source>
        <dbReference type="Proteomes" id="UP000480854"/>
    </source>
</evidence>
<dbReference type="SUPFAM" id="SSF53901">
    <property type="entry name" value="Thiolase-like"/>
    <property type="match status" value="1"/>
</dbReference>
<protein>
    <submittedName>
        <fullName evidence="1">Uncharacterized protein</fullName>
    </submittedName>
</protein>
<dbReference type="GO" id="GO:0016746">
    <property type="term" value="F:acyltransferase activity"/>
    <property type="evidence" value="ECO:0007669"/>
    <property type="project" value="InterPro"/>
</dbReference>
<name>A0A9W7TY62_9PROT</name>
<reference evidence="1 2" key="1">
    <citation type="submission" date="2018-07" db="EMBL/GenBank/DDBJ databases">
        <title>Genome sequence of Azospirillum sp. ATCC 49961.</title>
        <authorList>
            <person name="Sant'Anna F.H."/>
            <person name="Baldani J.I."/>
            <person name="Zilli J.E."/>
            <person name="Reis V.M."/>
            <person name="Hartmann A."/>
            <person name="Cruz L."/>
            <person name="de Souza E.M."/>
            <person name="de Oliveira Pedrosa F."/>
            <person name="Passaglia L.M.P."/>
        </authorList>
    </citation>
    <scope>NUCLEOTIDE SEQUENCE [LARGE SCALE GENOMIC DNA]</scope>
    <source>
        <strain evidence="1 2">ATCC 49961</strain>
    </source>
</reference>
<proteinExistence type="predicted"/>